<gene>
    <name evidence="5" type="ORF">niasHS_012077</name>
</gene>
<dbReference type="InterPro" id="IPR025712">
    <property type="entry name" value="Nup54_alpha-helical_dom"/>
</dbReference>
<reference evidence="5 6" key="1">
    <citation type="submission" date="2024-10" db="EMBL/GenBank/DDBJ databases">
        <authorList>
            <person name="Kim D."/>
        </authorList>
    </citation>
    <scope>NUCLEOTIDE SEQUENCE [LARGE SCALE GENOMIC DNA]</scope>
    <source>
        <strain evidence="5">Taebaek</strain>
    </source>
</reference>
<dbReference type="GO" id="GO:0005634">
    <property type="term" value="C:nucleus"/>
    <property type="evidence" value="ECO:0007669"/>
    <property type="project" value="UniProtKB-SubCell"/>
</dbReference>
<evidence type="ECO:0000313" key="6">
    <source>
        <dbReference type="Proteomes" id="UP001620645"/>
    </source>
</evidence>
<evidence type="ECO:0000259" key="4">
    <source>
        <dbReference type="Pfam" id="PF13874"/>
    </source>
</evidence>
<keyword evidence="2" id="KW-0813">Transport</keyword>
<evidence type="ECO:0000256" key="3">
    <source>
        <dbReference type="ARBA" id="ARBA00023242"/>
    </source>
</evidence>
<dbReference type="Pfam" id="PF13874">
    <property type="entry name" value="Nup54"/>
    <property type="match status" value="1"/>
</dbReference>
<accession>A0ABD2IKU2</accession>
<protein>
    <recommendedName>
        <fullName evidence="4">Nucleoporin Nup54 alpha-helical domain-containing protein</fullName>
    </recommendedName>
</protein>
<proteinExistence type="predicted"/>
<evidence type="ECO:0000256" key="2">
    <source>
        <dbReference type="ARBA" id="ARBA00022448"/>
    </source>
</evidence>
<feature type="domain" description="Nucleoporin Nup54 alpha-helical" evidence="4">
    <location>
        <begin position="235"/>
        <end position="364"/>
    </location>
</feature>
<dbReference type="PANTHER" id="PTHR13000">
    <property type="entry name" value="NUCLEOPORIN P54"/>
    <property type="match status" value="1"/>
</dbReference>
<dbReference type="Proteomes" id="UP001620645">
    <property type="component" value="Unassembled WGS sequence"/>
</dbReference>
<name>A0ABD2IKU2_HETSC</name>
<dbReference type="InterPro" id="IPR024864">
    <property type="entry name" value="Nup54/Nup57/Nup44"/>
</dbReference>
<dbReference type="AlphaFoldDB" id="A0ABD2IKU2"/>
<evidence type="ECO:0000256" key="1">
    <source>
        <dbReference type="ARBA" id="ARBA00004123"/>
    </source>
</evidence>
<comment type="subcellular location">
    <subcellularLocation>
        <location evidence="1">Nucleus</location>
    </subcellularLocation>
</comment>
<dbReference type="PANTHER" id="PTHR13000:SF0">
    <property type="entry name" value="NUCLEOPORIN P54"/>
    <property type="match status" value="1"/>
</dbReference>
<organism evidence="5 6">
    <name type="scientific">Heterodera schachtii</name>
    <name type="common">Sugarbeet cyst nematode worm</name>
    <name type="synonym">Tylenchus schachtii</name>
    <dbReference type="NCBI Taxonomy" id="97005"/>
    <lineage>
        <taxon>Eukaryota</taxon>
        <taxon>Metazoa</taxon>
        <taxon>Ecdysozoa</taxon>
        <taxon>Nematoda</taxon>
        <taxon>Chromadorea</taxon>
        <taxon>Rhabditida</taxon>
        <taxon>Tylenchina</taxon>
        <taxon>Tylenchomorpha</taxon>
        <taxon>Tylenchoidea</taxon>
        <taxon>Heteroderidae</taxon>
        <taxon>Heteroderinae</taxon>
        <taxon>Heterodera</taxon>
    </lineage>
</organism>
<keyword evidence="3" id="KW-0539">Nucleus</keyword>
<comment type="caution">
    <text evidence="5">The sequence shown here is derived from an EMBL/GenBank/DDBJ whole genome shotgun (WGS) entry which is preliminary data.</text>
</comment>
<evidence type="ECO:0000313" key="5">
    <source>
        <dbReference type="EMBL" id="KAL3078190.1"/>
    </source>
</evidence>
<sequence length="439" mass="49802">MTSIFGVTPSTTNVTTQQQQASTTVLQDIIQDVTLLTAAVSGPELFRDERDKIVACLNQLLAAAGVGNGYFRPDQHPVSFTNNLFHRLKGIGYNRLSKHKNSDGLVSLILAGPSKNFEDDAFKIKIIDLINGILRKQQQLAPFGQQQQKQTPNIQVELRSLITQNDNHTEVIVRAREYQGRGLLSALDFYNELFQKTNELKQQLNCERVVPLVEIDKAELDNYLRKPPAGFVGFEELWTQAVLENPDPENLVPYPIQGFEQLLQRKKMQLATLSSLHQGIDNCISRIATNQSLVLSAHNKYIQIMQAQKQFSNRLLRILASQTLSQRFGMIVDEKEEQLFCRLEGMNLRVNGPGRLKDQINGIYDTLRQNEDKFRETFKEKSMSAGQAISAEDMKELKRCLATRQNLLENLVSAVKANAEVLRVVEHNRQPMSPMTNRR</sequence>
<keyword evidence="6" id="KW-1185">Reference proteome</keyword>
<dbReference type="EMBL" id="JBICCN010000315">
    <property type="protein sequence ID" value="KAL3078190.1"/>
    <property type="molecule type" value="Genomic_DNA"/>
</dbReference>